<dbReference type="Proteomes" id="UP000581135">
    <property type="component" value="Unassembled WGS sequence"/>
</dbReference>
<dbReference type="AlphaFoldDB" id="A0A839SVX4"/>
<feature type="chain" id="PRO_5032469455" description="DM13 domain-containing protein" evidence="1">
    <location>
        <begin position="23"/>
        <end position="124"/>
    </location>
</feature>
<keyword evidence="1" id="KW-0732">Signal</keyword>
<evidence type="ECO:0000259" key="2">
    <source>
        <dbReference type="PROSITE" id="PS51549"/>
    </source>
</evidence>
<evidence type="ECO:0000313" key="3">
    <source>
        <dbReference type="EMBL" id="MBB3066189.1"/>
    </source>
</evidence>
<name>A0A839SVX4_9PROT</name>
<keyword evidence="4" id="KW-1185">Reference proteome</keyword>
<dbReference type="EMBL" id="JACHXA010000007">
    <property type="protein sequence ID" value="MBB3066189.1"/>
    <property type="molecule type" value="Genomic_DNA"/>
</dbReference>
<reference evidence="3 4" key="1">
    <citation type="submission" date="2020-08" db="EMBL/GenBank/DDBJ databases">
        <title>Genomic Encyclopedia of Type Strains, Phase III (KMG-III): the genomes of soil and plant-associated and newly described type strains.</title>
        <authorList>
            <person name="Whitman W."/>
        </authorList>
    </citation>
    <scope>NUCLEOTIDE SEQUENCE [LARGE SCALE GENOMIC DNA]</scope>
    <source>
        <strain evidence="3 4">CECT 8803</strain>
    </source>
</reference>
<comment type="caution">
    <text evidence="3">The sequence shown here is derived from an EMBL/GenBank/DDBJ whole genome shotgun (WGS) entry which is preliminary data.</text>
</comment>
<feature type="signal peptide" evidence="1">
    <location>
        <begin position="1"/>
        <end position="22"/>
    </location>
</feature>
<feature type="domain" description="DM13" evidence="2">
    <location>
        <begin position="25"/>
        <end position="123"/>
    </location>
</feature>
<dbReference type="Pfam" id="PF10517">
    <property type="entry name" value="DM13"/>
    <property type="match status" value="1"/>
</dbReference>
<dbReference type="InterPro" id="IPR019545">
    <property type="entry name" value="DM13_domain"/>
</dbReference>
<evidence type="ECO:0000256" key="1">
    <source>
        <dbReference type="SAM" id="SignalP"/>
    </source>
</evidence>
<accession>A0A839SVX4</accession>
<evidence type="ECO:0000313" key="4">
    <source>
        <dbReference type="Proteomes" id="UP000581135"/>
    </source>
</evidence>
<dbReference type="PROSITE" id="PS51549">
    <property type="entry name" value="DM13"/>
    <property type="match status" value="1"/>
</dbReference>
<dbReference type="RefSeq" id="WP_183417011.1">
    <property type="nucleotide sequence ID" value="NZ_JACHXA010000007.1"/>
</dbReference>
<organism evidence="3 4">
    <name type="scientific">Limibacillus halophilus</name>
    <dbReference type="NCBI Taxonomy" id="1579333"/>
    <lineage>
        <taxon>Bacteria</taxon>
        <taxon>Pseudomonadati</taxon>
        <taxon>Pseudomonadota</taxon>
        <taxon>Alphaproteobacteria</taxon>
        <taxon>Rhodospirillales</taxon>
        <taxon>Rhodovibrionaceae</taxon>
        <taxon>Limibacillus</taxon>
    </lineage>
</organism>
<protein>
    <recommendedName>
        <fullName evidence="2">DM13 domain-containing protein</fullName>
    </recommendedName>
</protein>
<gene>
    <name evidence="3" type="ORF">FHR98_002494</name>
</gene>
<sequence>MFQRTFLAAVATVLIITSPAFAGEGSFTGASGHKTSGTVSVTNENGTITIKLDESFSLDSAPDAYVALGNASKPTDGGILEKLESWTGEQSYSAPATAALEEASEVIIWCKKYAVPLGVAKIRQ</sequence>
<proteinExistence type="predicted"/>